<reference evidence="2 3" key="1">
    <citation type="submission" date="2013-05" db="EMBL/GenBank/DDBJ databases">
        <title>Genome assembly of Chondromyces apiculatus DSM 436.</title>
        <authorList>
            <person name="Sharma G."/>
            <person name="Khatri I."/>
            <person name="Kaur C."/>
            <person name="Mayilraj S."/>
            <person name="Subramanian S."/>
        </authorList>
    </citation>
    <scope>NUCLEOTIDE SEQUENCE [LARGE SCALE GENOMIC DNA]</scope>
    <source>
        <strain evidence="2 3">DSM 436</strain>
    </source>
</reference>
<feature type="compositionally biased region" description="Pro residues" evidence="1">
    <location>
        <begin position="147"/>
        <end position="156"/>
    </location>
</feature>
<sequence>MVGRIHVRHRREAQAFRRRPRCFGAPHRHLAPHRGVPDRHHRALCRPRCCLRAHRVRACLRRRPLDRPIRADLRACLRLTRLGPPRARLTRACLTRACLTRACLTRACLTRACLTCLGDGPLRAESLARVRRLRRAAAHHHQRAPAAPQPSRPPSSPVHRLAPLCRLRSGARRNDARPPDAPARAAQRS</sequence>
<dbReference type="Proteomes" id="UP000019678">
    <property type="component" value="Unassembled WGS sequence"/>
</dbReference>
<comment type="caution">
    <text evidence="2">The sequence shown here is derived from an EMBL/GenBank/DDBJ whole genome shotgun (WGS) entry which is preliminary data.</text>
</comment>
<dbReference type="STRING" id="1192034.CAP_7718"/>
<keyword evidence="3" id="KW-1185">Reference proteome</keyword>
<proteinExistence type="predicted"/>
<dbReference type="EMBL" id="ASRX01000007">
    <property type="protein sequence ID" value="EYF07769.1"/>
    <property type="molecule type" value="Genomic_DNA"/>
</dbReference>
<protein>
    <submittedName>
        <fullName evidence="2">Uncharacterized protein</fullName>
    </submittedName>
</protein>
<evidence type="ECO:0000313" key="2">
    <source>
        <dbReference type="EMBL" id="EYF07769.1"/>
    </source>
</evidence>
<name>A0A017TEU7_9BACT</name>
<gene>
    <name evidence="2" type="ORF">CAP_7718</name>
</gene>
<feature type="compositionally biased region" description="Basic residues" evidence="1">
    <location>
        <begin position="133"/>
        <end position="143"/>
    </location>
</feature>
<organism evidence="2 3">
    <name type="scientific">Chondromyces apiculatus DSM 436</name>
    <dbReference type="NCBI Taxonomy" id="1192034"/>
    <lineage>
        <taxon>Bacteria</taxon>
        <taxon>Pseudomonadati</taxon>
        <taxon>Myxococcota</taxon>
        <taxon>Polyangia</taxon>
        <taxon>Polyangiales</taxon>
        <taxon>Polyangiaceae</taxon>
        <taxon>Chondromyces</taxon>
    </lineage>
</organism>
<feature type="region of interest" description="Disordered" evidence="1">
    <location>
        <begin position="133"/>
        <end position="189"/>
    </location>
</feature>
<evidence type="ECO:0000256" key="1">
    <source>
        <dbReference type="SAM" id="MobiDB-lite"/>
    </source>
</evidence>
<accession>A0A017TEU7</accession>
<dbReference type="AlphaFoldDB" id="A0A017TEU7"/>
<evidence type="ECO:0000313" key="3">
    <source>
        <dbReference type="Proteomes" id="UP000019678"/>
    </source>
</evidence>